<dbReference type="GO" id="GO:0005739">
    <property type="term" value="C:mitochondrion"/>
    <property type="evidence" value="ECO:0007669"/>
    <property type="project" value="TreeGrafter"/>
</dbReference>
<evidence type="ECO:0000256" key="8">
    <source>
        <dbReference type="ARBA" id="ARBA00044613"/>
    </source>
</evidence>
<comment type="similarity">
    <text evidence="3 10">Belongs to the hexokinase family.</text>
</comment>
<dbReference type="PROSITE" id="PS51748">
    <property type="entry name" value="HEXOKINASE_2"/>
    <property type="match status" value="1"/>
</dbReference>
<evidence type="ECO:0000256" key="6">
    <source>
        <dbReference type="ARBA" id="ARBA00022777"/>
    </source>
</evidence>
<keyword evidence="10" id="KW-0324">Glycolysis</keyword>
<dbReference type="InterPro" id="IPR022673">
    <property type="entry name" value="Hexokinase_C"/>
</dbReference>
<dbReference type="Pfam" id="PF03727">
    <property type="entry name" value="Hexokinase_2"/>
    <property type="match status" value="1"/>
</dbReference>
<dbReference type="EMBL" id="OC859925">
    <property type="protein sequence ID" value="CAD7628088.1"/>
    <property type="molecule type" value="Genomic_DNA"/>
</dbReference>
<evidence type="ECO:0000256" key="4">
    <source>
        <dbReference type="ARBA" id="ARBA00022679"/>
    </source>
</evidence>
<dbReference type="Proteomes" id="UP000759131">
    <property type="component" value="Unassembled WGS sequence"/>
</dbReference>
<dbReference type="Pfam" id="PF00349">
    <property type="entry name" value="Hexokinase_1"/>
    <property type="match status" value="1"/>
</dbReference>
<dbReference type="UniPathway" id="UPA00242"/>
<evidence type="ECO:0000256" key="7">
    <source>
        <dbReference type="ARBA" id="ARBA00022840"/>
    </source>
</evidence>
<feature type="domain" description="Hexokinase N-terminal" evidence="11">
    <location>
        <begin position="31"/>
        <end position="226"/>
    </location>
</feature>
<dbReference type="Gene3D" id="3.30.420.40">
    <property type="match status" value="1"/>
</dbReference>
<dbReference type="InterPro" id="IPR022672">
    <property type="entry name" value="Hexokinase_N"/>
</dbReference>
<dbReference type="PANTHER" id="PTHR19443">
    <property type="entry name" value="HEXOKINASE"/>
    <property type="match status" value="1"/>
</dbReference>
<dbReference type="OrthoDB" id="6492395at2759"/>
<dbReference type="SUPFAM" id="SSF53067">
    <property type="entry name" value="Actin-like ATPase domain"/>
    <property type="match status" value="2"/>
</dbReference>
<dbReference type="GO" id="GO:0001678">
    <property type="term" value="P:intracellular glucose homeostasis"/>
    <property type="evidence" value="ECO:0007669"/>
    <property type="project" value="InterPro"/>
</dbReference>
<dbReference type="GO" id="GO:0006096">
    <property type="term" value="P:glycolytic process"/>
    <property type="evidence" value="ECO:0007669"/>
    <property type="project" value="UniProtKB-UniPathway"/>
</dbReference>
<gene>
    <name evidence="13" type="ORF">OSB1V03_LOCUS8510</name>
</gene>
<dbReference type="InterPro" id="IPR001312">
    <property type="entry name" value="Hexokinase"/>
</dbReference>
<dbReference type="UniPathway" id="UPA00109">
    <property type="reaction ID" value="UER00180"/>
</dbReference>
<protein>
    <recommendedName>
        <fullName evidence="10">Phosphotransferase</fullName>
        <ecNumber evidence="10">2.7.1.-</ecNumber>
    </recommendedName>
</protein>
<dbReference type="GO" id="GO:0004340">
    <property type="term" value="F:glucokinase activity"/>
    <property type="evidence" value="ECO:0007669"/>
    <property type="project" value="TreeGrafter"/>
</dbReference>
<evidence type="ECO:0000256" key="3">
    <source>
        <dbReference type="ARBA" id="ARBA00009225"/>
    </source>
</evidence>
<name>A0A7R9KTR5_9ACAR</name>
<evidence type="ECO:0000256" key="9">
    <source>
        <dbReference type="ARBA" id="ARBA00048160"/>
    </source>
</evidence>
<dbReference type="InterPro" id="IPR043129">
    <property type="entry name" value="ATPase_NBD"/>
</dbReference>
<evidence type="ECO:0000313" key="14">
    <source>
        <dbReference type="Proteomes" id="UP000759131"/>
    </source>
</evidence>
<evidence type="ECO:0000256" key="1">
    <source>
        <dbReference type="ARBA" id="ARBA00004888"/>
    </source>
</evidence>
<dbReference type="EMBL" id="CAJPIZ010005350">
    <property type="protein sequence ID" value="CAG2108518.1"/>
    <property type="molecule type" value="Genomic_DNA"/>
</dbReference>
<dbReference type="PRINTS" id="PR00475">
    <property type="entry name" value="HEXOKINASE"/>
</dbReference>
<keyword evidence="6 10" id="KW-0418">Kinase</keyword>
<comment type="catalytic activity">
    <reaction evidence="9">
        <text>D-glucose + ATP = D-glucose 6-phosphate + ADP + H(+)</text>
        <dbReference type="Rhea" id="RHEA:17825"/>
        <dbReference type="ChEBI" id="CHEBI:4167"/>
        <dbReference type="ChEBI" id="CHEBI:15378"/>
        <dbReference type="ChEBI" id="CHEBI:30616"/>
        <dbReference type="ChEBI" id="CHEBI:61548"/>
        <dbReference type="ChEBI" id="CHEBI:456216"/>
        <dbReference type="EC" id="2.7.1.1"/>
    </reaction>
    <physiologicalReaction direction="left-to-right" evidence="9">
        <dbReference type="Rhea" id="RHEA:17826"/>
    </physiologicalReaction>
</comment>
<comment type="catalytic activity">
    <reaction evidence="8">
        <text>a D-hexose + ATP = a D-hexose 6-phosphate + ADP + H(+)</text>
        <dbReference type="Rhea" id="RHEA:22740"/>
        <dbReference type="ChEBI" id="CHEBI:4194"/>
        <dbReference type="ChEBI" id="CHEBI:15378"/>
        <dbReference type="ChEBI" id="CHEBI:30616"/>
        <dbReference type="ChEBI" id="CHEBI:229467"/>
        <dbReference type="ChEBI" id="CHEBI:456216"/>
        <dbReference type="EC" id="2.7.1.1"/>
    </reaction>
    <physiologicalReaction direction="left-to-right" evidence="8">
        <dbReference type="Rhea" id="RHEA:22741"/>
    </physiologicalReaction>
</comment>
<dbReference type="PANTHER" id="PTHR19443:SF54">
    <property type="entry name" value="PHOSPHOTRANSFERASE"/>
    <property type="match status" value="1"/>
</dbReference>
<keyword evidence="5 10" id="KW-0547">Nucleotide-binding</keyword>
<dbReference type="AlphaFoldDB" id="A0A7R9KTR5"/>
<keyword evidence="4 10" id="KW-0808">Transferase</keyword>
<dbReference type="GO" id="GO:0005536">
    <property type="term" value="F:D-glucose binding"/>
    <property type="evidence" value="ECO:0007669"/>
    <property type="project" value="InterPro"/>
</dbReference>
<proteinExistence type="inferred from homology"/>
<evidence type="ECO:0000256" key="2">
    <source>
        <dbReference type="ARBA" id="ARBA00005028"/>
    </source>
</evidence>
<organism evidence="13">
    <name type="scientific">Medioppia subpectinata</name>
    <dbReference type="NCBI Taxonomy" id="1979941"/>
    <lineage>
        <taxon>Eukaryota</taxon>
        <taxon>Metazoa</taxon>
        <taxon>Ecdysozoa</taxon>
        <taxon>Arthropoda</taxon>
        <taxon>Chelicerata</taxon>
        <taxon>Arachnida</taxon>
        <taxon>Acari</taxon>
        <taxon>Acariformes</taxon>
        <taxon>Sarcoptiformes</taxon>
        <taxon>Oribatida</taxon>
        <taxon>Brachypylina</taxon>
        <taxon>Oppioidea</taxon>
        <taxon>Oppiidae</taxon>
        <taxon>Medioppia</taxon>
    </lineage>
</organism>
<dbReference type="GO" id="GO:0005524">
    <property type="term" value="F:ATP binding"/>
    <property type="evidence" value="ECO:0007669"/>
    <property type="project" value="UniProtKB-UniRule"/>
</dbReference>
<dbReference type="GO" id="GO:0006006">
    <property type="term" value="P:glucose metabolic process"/>
    <property type="evidence" value="ECO:0007669"/>
    <property type="project" value="TreeGrafter"/>
</dbReference>
<evidence type="ECO:0000256" key="5">
    <source>
        <dbReference type="ARBA" id="ARBA00022741"/>
    </source>
</evidence>
<dbReference type="GO" id="GO:0008865">
    <property type="term" value="F:fructokinase activity"/>
    <property type="evidence" value="ECO:0007669"/>
    <property type="project" value="TreeGrafter"/>
</dbReference>
<reference evidence="13" key="1">
    <citation type="submission" date="2020-11" db="EMBL/GenBank/DDBJ databases">
        <authorList>
            <person name="Tran Van P."/>
        </authorList>
    </citation>
    <scope>NUCLEOTIDE SEQUENCE</scope>
</reference>
<evidence type="ECO:0000313" key="13">
    <source>
        <dbReference type="EMBL" id="CAD7628088.1"/>
    </source>
</evidence>
<evidence type="ECO:0000256" key="10">
    <source>
        <dbReference type="RuleBase" id="RU362007"/>
    </source>
</evidence>
<evidence type="ECO:0000259" key="12">
    <source>
        <dbReference type="Pfam" id="PF03727"/>
    </source>
</evidence>
<dbReference type="Gene3D" id="3.40.367.20">
    <property type="match status" value="1"/>
</dbReference>
<dbReference type="GO" id="GO:0005829">
    <property type="term" value="C:cytosol"/>
    <property type="evidence" value="ECO:0007669"/>
    <property type="project" value="TreeGrafter"/>
</dbReference>
<feature type="domain" description="Hexokinase C-terminal" evidence="12">
    <location>
        <begin position="233"/>
        <end position="468"/>
    </location>
</feature>
<accession>A0A7R9KTR5</accession>
<keyword evidence="7 10" id="KW-0067">ATP-binding</keyword>
<keyword evidence="14" id="KW-1185">Reference proteome</keyword>
<evidence type="ECO:0000259" key="11">
    <source>
        <dbReference type="Pfam" id="PF00349"/>
    </source>
</evidence>
<comment type="pathway">
    <text evidence="1">Carbohydrate degradation; glycolysis; D-glyceraldehyde 3-phosphate and glycerone phosphate from D-glucose: step 1/4.</text>
</comment>
<dbReference type="EC" id="2.7.1.-" evidence="10"/>
<sequence length="476" mass="53166">MDSISDSLLLESSPFHNPVLTIGDQNRKQKVYELLKEYVLTVPKLRRIMAMFEEEMRLGLETKPSRPSVFYMCNTFVTDCPDGTEEGDVLSMDLGSTNLRLLLTRLKPGKEPEFSVKHYDINTEHRRGKPEKLFDYLAVCIEDFVNTNPDIGGKRLPFGMTFSFGYDQTALNVGIIKQFGIDTDLPEAIGKDAVKYLQDAIDRKGLKVDVLSVSNDTTATLAYGMYLKPDTYIGFILGSGTNTCYLENVDRIEKIDPLKTFGTKTESVILNLENGFLGDNGSIDFVKTKWDLEIDNESLFPHNYGFEKLLGGVWIGDLVRRSLLSLSENHVFLGGVIRNELKEKDSIKGPDVSLIESDKTDGSVIALLQRLGYSSQQITKDDIEIVRYVCALIGVRNAQLAAANLSAVVQRIDKPMVRIAIDGSLYKKHPKLHKLMTDFIGELIPNRKFELFLAEDGSGKGSAFIAAVAAKHRQKS</sequence>
<comment type="pathway">
    <text evidence="2">Carbohydrate metabolism; hexose metabolism.</text>
</comment>